<protein>
    <submittedName>
        <fullName evidence="10">Methylated-DNA--[protein]-cysteine S-methyltransferase</fullName>
        <ecNumber evidence="10">2.1.1.63</ecNumber>
    </submittedName>
</protein>
<comment type="catalytic activity">
    <reaction evidence="8">
        <text>a 6-O-methyl-2'-deoxyguanosine in DNA + L-cysteinyl-[protein] = S-methyl-L-cysteinyl-[protein] + a 2'-deoxyguanosine in DNA</text>
        <dbReference type="Rhea" id="RHEA:24000"/>
        <dbReference type="Rhea" id="RHEA-COMP:10131"/>
        <dbReference type="Rhea" id="RHEA-COMP:10132"/>
        <dbReference type="Rhea" id="RHEA-COMP:11367"/>
        <dbReference type="Rhea" id="RHEA-COMP:11368"/>
        <dbReference type="ChEBI" id="CHEBI:29950"/>
        <dbReference type="ChEBI" id="CHEBI:82612"/>
        <dbReference type="ChEBI" id="CHEBI:85445"/>
        <dbReference type="ChEBI" id="CHEBI:85448"/>
        <dbReference type="EC" id="2.1.1.63"/>
    </reaction>
</comment>
<keyword evidence="4" id="KW-0227">DNA damage</keyword>
<keyword evidence="2 10" id="KW-0489">Methyltransferase</keyword>
<dbReference type="InterPro" id="IPR036388">
    <property type="entry name" value="WH-like_DNA-bd_sf"/>
</dbReference>
<evidence type="ECO:0000256" key="2">
    <source>
        <dbReference type="ARBA" id="ARBA00022603"/>
    </source>
</evidence>
<dbReference type="Proteomes" id="UP001597116">
    <property type="component" value="Unassembled WGS sequence"/>
</dbReference>
<evidence type="ECO:0000256" key="5">
    <source>
        <dbReference type="ARBA" id="ARBA00023015"/>
    </source>
</evidence>
<evidence type="ECO:0000256" key="3">
    <source>
        <dbReference type="ARBA" id="ARBA00022679"/>
    </source>
</evidence>
<dbReference type="Gene3D" id="1.10.10.60">
    <property type="entry name" value="Homeodomain-like"/>
    <property type="match status" value="1"/>
</dbReference>
<dbReference type="InterPro" id="IPR036631">
    <property type="entry name" value="MGMT_N_sf"/>
</dbReference>
<organism evidence="10 11">
    <name type="scientific">Larkinella insperata</name>
    <dbReference type="NCBI Taxonomy" id="332158"/>
    <lineage>
        <taxon>Bacteria</taxon>
        <taxon>Pseudomonadati</taxon>
        <taxon>Bacteroidota</taxon>
        <taxon>Cytophagia</taxon>
        <taxon>Cytophagales</taxon>
        <taxon>Spirosomataceae</taxon>
        <taxon>Larkinella</taxon>
    </lineage>
</organism>
<dbReference type="GO" id="GO:0003908">
    <property type="term" value="F:methylated-DNA-[protein]-cysteine S-methyltransferase activity"/>
    <property type="evidence" value="ECO:0007669"/>
    <property type="project" value="UniProtKB-EC"/>
</dbReference>
<dbReference type="Pfam" id="PF01035">
    <property type="entry name" value="DNA_binding_1"/>
    <property type="match status" value="1"/>
</dbReference>
<proteinExistence type="predicted"/>
<keyword evidence="3 10" id="KW-0808">Transferase</keyword>
<gene>
    <name evidence="10" type="ORF">ACFQ4C_18220</name>
</gene>
<evidence type="ECO:0000313" key="10">
    <source>
        <dbReference type="EMBL" id="MFD1143068.1"/>
    </source>
</evidence>
<keyword evidence="6" id="KW-0804">Transcription</keyword>
<reference evidence="11" key="1">
    <citation type="journal article" date="2019" name="Int. J. Syst. Evol. Microbiol.">
        <title>The Global Catalogue of Microorganisms (GCM) 10K type strain sequencing project: providing services to taxonomists for standard genome sequencing and annotation.</title>
        <authorList>
            <consortium name="The Broad Institute Genomics Platform"/>
            <consortium name="The Broad Institute Genome Sequencing Center for Infectious Disease"/>
            <person name="Wu L."/>
            <person name="Ma J."/>
        </authorList>
    </citation>
    <scope>NUCLEOTIDE SEQUENCE [LARGE SCALE GENOMIC DNA]</scope>
    <source>
        <strain evidence="11">CCUG 55608</strain>
    </source>
</reference>
<dbReference type="Gene3D" id="3.30.160.70">
    <property type="entry name" value="Methylated DNA-protein cysteine methyltransferase domain"/>
    <property type="match status" value="1"/>
</dbReference>
<dbReference type="CDD" id="cd06445">
    <property type="entry name" value="ATase"/>
    <property type="match status" value="1"/>
</dbReference>
<dbReference type="NCBIfam" id="TIGR00589">
    <property type="entry name" value="ogt"/>
    <property type="match status" value="1"/>
</dbReference>
<dbReference type="PROSITE" id="PS01124">
    <property type="entry name" value="HTH_ARAC_FAMILY_2"/>
    <property type="match status" value="1"/>
</dbReference>
<comment type="caution">
    <text evidence="10">The sequence shown here is derived from an EMBL/GenBank/DDBJ whole genome shotgun (WGS) entry which is preliminary data.</text>
</comment>
<dbReference type="InterPro" id="IPR014048">
    <property type="entry name" value="MethylDNA_cys_MeTrfase_DNA-bd"/>
</dbReference>
<evidence type="ECO:0000256" key="1">
    <source>
        <dbReference type="ARBA" id="ARBA00001286"/>
    </source>
</evidence>
<dbReference type="PROSITE" id="PS00374">
    <property type="entry name" value="MGMT"/>
    <property type="match status" value="1"/>
</dbReference>
<keyword evidence="5" id="KW-0805">Transcription regulation</keyword>
<name>A0ABW3QKE6_9BACT</name>
<dbReference type="Pfam" id="PF12833">
    <property type="entry name" value="HTH_18"/>
    <property type="match status" value="1"/>
</dbReference>
<dbReference type="RefSeq" id="WP_379884378.1">
    <property type="nucleotide sequence ID" value="NZ_JBHTLP010000011.1"/>
</dbReference>
<evidence type="ECO:0000256" key="8">
    <source>
        <dbReference type="ARBA" id="ARBA00049348"/>
    </source>
</evidence>
<dbReference type="InterPro" id="IPR009057">
    <property type="entry name" value="Homeodomain-like_sf"/>
</dbReference>
<dbReference type="PANTHER" id="PTHR10815">
    <property type="entry name" value="METHYLATED-DNA--PROTEIN-CYSTEINE METHYLTRANSFERASE"/>
    <property type="match status" value="1"/>
</dbReference>
<evidence type="ECO:0000256" key="7">
    <source>
        <dbReference type="ARBA" id="ARBA00023204"/>
    </source>
</evidence>
<evidence type="ECO:0000256" key="6">
    <source>
        <dbReference type="ARBA" id="ARBA00023163"/>
    </source>
</evidence>
<dbReference type="InterPro" id="IPR036217">
    <property type="entry name" value="MethylDNA_cys_MeTrfase_DNAb"/>
</dbReference>
<dbReference type="PANTHER" id="PTHR10815:SF13">
    <property type="entry name" value="METHYLATED-DNA--PROTEIN-CYSTEINE METHYLTRANSFERASE"/>
    <property type="match status" value="1"/>
</dbReference>
<dbReference type="InterPro" id="IPR001497">
    <property type="entry name" value="MethylDNA_cys_MeTrfase_AS"/>
</dbReference>
<evidence type="ECO:0000256" key="4">
    <source>
        <dbReference type="ARBA" id="ARBA00022763"/>
    </source>
</evidence>
<dbReference type="GO" id="GO:0032259">
    <property type="term" value="P:methylation"/>
    <property type="evidence" value="ECO:0007669"/>
    <property type="project" value="UniProtKB-KW"/>
</dbReference>
<comment type="catalytic activity">
    <reaction evidence="1">
        <text>a 4-O-methyl-thymidine in DNA + L-cysteinyl-[protein] = a thymidine in DNA + S-methyl-L-cysteinyl-[protein]</text>
        <dbReference type="Rhea" id="RHEA:53428"/>
        <dbReference type="Rhea" id="RHEA-COMP:10131"/>
        <dbReference type="Rhea" id="RHEA-COMP:10132"/>
        <dbReference type="Rhea" id="RHEA-COMP:13555"/>
        <dbReference type="Rhea" id="RHEA-COMP:13556"/>
        <dbReference type="ChEBI" id="CHEBI:29950"/>
        <dbReference type="ChEBI" id="CHEBI:82612"/>
        <dbReference type="ChEBI" id="CHEBI:137386"/>
        <dbReference type="ChEBI" id="CHEBI:137387"/>
        <dbReference type="EC" id="2.1.1.63"/>
    </reaction>
</comment>
<evidence type="ECO:0000313" key="11">
    <source>
        <dbReference type="Proteomes" id="UP001597116"/>
    </source>
</evidence>
<dbReference type="EC" id="2.1.1.63" evidence="10"/>
<dbReference type="SUPFAM" id="SSF46767">
    <property type="entry name" value="Methylated DNA-protein cysteine methyltransferase, C-terminal domain"/>
    <property type="match status" value="1"/>
</dbReference>
<evidence type="ECO:0000259" key="9">
    <source>
        <dbReference type="PROSITE" id="PS01124"/>
    </source>
</evidence>
<sequence>MQTTKAMNATETHPTYQQIARSIEFLTENFRQQPSLAEVADRANLSEYHFQRLFSDWAGVSPKKFLQYLTLAFAKERLRRGLTLAEVADGAGLSSTGRLHDLFVVLEGMTPGQFKQGGGGVTIQYAVFESPFGPYLLGAIGDKICKLEFLDEAEATDQARMTARFATDWSDARLIRDADSLRPLAHQIFTRTARQPLRIAVKASPFQLKVWEALLRIPEGQVVSYDQIAAAIGMPSASRAVGTAIGSNPVGYLIPCHRVIRKTGLFGNYRWGATRKVALLGWEAACREH</sequence>
<feature type="domain" description="HTH araC/xylS-type" evidence="9">
    <location>
        <begin position="20"/>
        <end position="117"/>
    </location>
</feature>
<dbReference type="SUPFAM" id="SSF46689">
    <property type="entry name" value="Homeodomain-like"/>
    <property type="match status" value="1"/>
</dbReference>
<dbReference type="EMBL" id="JBHTLP010000011">
    <property type="protein sequence ID" value="MFD1143068.1"/>
    <property type="molecule type" value="Genomic_DNA"/>
</dbReference>
<keyword evidence="7" id="KW-0234">DNA repair</keyword>
<accession>A0ABW3QKE6</accession>
<dbReference type="SMART" id="SM00342">
    <property type="entry name" value="HTH_ARAC"/>
    <property type="match status" value="1"/>
</dbReference>
<dbReference type="Gene3D" id="1.10.10.10">
    <property type="entry name" value="Winged helix-like DNA-binding domain superfamily/Winged helix DNA-binding domain"/>
    <property type="match status" value="1"/>
</dbReference>
<dbReference type="InterPro" id="IPR018060">
    <property type="entry name" value="HTH_AraC"/>
</dbReference>
<dbReference type="SUPFAM" id="SSF53155">
    <property type="entry name" value="Methylated DNA-protein cysteine methyltransferase domain"/>
    <property type="match status" value="1"/>
</dbReference>
<keyword evidence="11" id="KW-1185">Reference proteome</keyword>